<dbReference type="GO" id="GO:0005886">
    <property type="term" value="C:plasma membrane"/>
    <property type="evidence" value="ECO:0007669"/>
    <property type="project" value="TreeGrafter"/>
</dbReference>
<evidence type="ECO:0000259" key="1">
    <source>
        <dbReference type="PROSITE" id="PS50106"/>
    </source>
</evidence>
<dbReference type="GO" id="GO:0045216">
    <property type="term" value="P:cell-cell junction organization"/>
    <property type="evidence" value="ECO:0007669"/>
    <property type="project" value="TreeGrafter"/>
</dbReference>
<dbReference type="GO" id="GO:0005923">
    <property type="term" value="C:bicellular tight junction"/>
    <property type="evidence" value="ECO:0007669"/>
    <property type="project" value="TreeGrafter"/>
</dbReference>
<dbReference type="AlphaFoldDB" id="A0A0N5D9Z6"/>
<dbReference type="PANTHER" id="PTHR13865:SF28">
    <property type="entry name" value="POLYCHAETOID, ISOFORM O"/>
    <property type="match status" value="1"/>
</dbReference>
<dbReference type="GO" id="GO:0050839">
    <property type="term" value="F:cell adhesion molecule binding"/>
    <property type="evidence" value="ECO:0007669"/>
    <property type="project" value="TreeGrafter"/>
</dbReference>
<dbReference type="Gene3D" id="2.30.30.40">
    <property type="entry name" value="SH3 Domains"/>
    <property type="match status" value="1"/>
</dbReference>
<dbReference type="PROSITE" id="PS50106">
    <property type="entry name" value="PDZ"/>
    <property type="match status" value="1"/>
</dbReference>
<keyword evidence="3" id="KW-1185">Reference proteome</keyword>
<dbReference type="PANTHER" id="PTHR13865">
    <property type="entry name" value="TIGHT JUNCTION PROTEIN"/>
    <property type="match status" value="1"/>
</dbReference>
<name>A0A0N5D9Z6_THECL</name>
<reference evidence="2 3" key="2">
    <citation type="submission" date="2018-11" db="EMBL/GenBank/DDBJ databases">
        <authorList>
            <consortium name="Pathogen Informatics"/>
        </authorList>
    </citation>
    <scope>NUCLEOTIDE SEQUENCE [LARGE SCALE GENOMIC DNA]</scope>
</reference>
<accession>A0A0N5D9Z6</accession>
<dbReference type="GO" id="GO:0098609">
    <property type="term" value="P:cell-cell adhesion"/>
    <property type="evidence" value="ECO:0007669"/>
    <property type="project" value="TreeGrafter"/>
</dbReference>
<dbReference type="STRING" id="103827.A0A0N5D9Z6"/>
<dbReference type="WBParaSite" id="TCLT_0000997501-mRNA-1">
    <property type="protein sequence ID" value="TCLT_0000997501-mRNA-1"/>
    <property type="gene ID" value="TCLT_0000997501"/>
</dbReference>
<evidence type="ECO:0000313" key="2">
    <source>
        <dbReference type="EMBL" id="VDN07633.1"/>
    </source>
</evidence>
<evidence type="ECO:0000313" key="4">
    <source>
        <dbReference type="WBParaSite" id="TCLT_0000997501-mRNA-1"/>
    </source>
</evidence>
<protein>
    <submittedName>
        <fullName evidence="4">PDZ domain-containing protein</fullName>
    </submittedName>
</protein>
<dbReference type="SUPFAM" id="SSF50156">
    <property type="entry name" value="PDZ domain-like"/>
    <property type="match status" value="1"/>
</dbReference>
<dbReference type="Proteomes" id="UP000276776">
    <property type="component" value="Unassembled WGS sequence"/>
</dbReference>
<dbReference type="OrthoDB" id="418634at2759"/>
<gene>
    <name evidence="2" type="ORF">TCLT_LOCUS9964</name>
</gene>
<dbReference type="Gene3D" id="2.30.42.10">
    <property type="match status" value="1"/>
</dbReference>
<dbReference type="InterPro" id="IPR036034">
    <property type="entry name" value="PDZ_sf"/>
</dbReference>
<organism evidence="4">
    <name type="scientific">Thelazia callipaeda</name>
    <name type="common">Oriental eyeworm</name>
    <name type="synonym">Parasitic nematode</name>
    <dbReference type="NCBI Taxonomy" id="103827"/>
    <lineage>
        <taxon>Eukaryota</taxon>
        <taxon>Metazoa</taxon>
        <taxon>Ecdysozoa</taxon>
        <taxon>Nematoda</taxon>
        <taxon>Chromadorea</taxon>
        <taxon>Rhabditida</taxon>
        <taxon>Spirurina</taxon>
        <taxon>Spiruromorpha</taxon>
        <taxon>Thelazioidea</taxon>
        <taxon>Thelaziidae</taxon>
        <taxon>Thelazia</taxon>
    </lineage>
</organism>
<sequence>MASTKLRKTLSGMYDEMLAVSGPSPHIQPPVRNSNQNLVPRSLLDVNSLEVTSHHWNMEIFAKGMEALQAIKLGVRIIGSKQVGMSVSALQEDLLAALHSIRQGDRILYVSNKSMIGVTGQEVYNILFTYFAPTNFARQKSFNHLQLSFHYGDIFYITDTLFDGTVGFWQATRVYSAANRSNYGQNDNCKGSVERLQLAQYAPIVIFIDVESRSKIRDLRSKAGASTTKVLMEQTHKIKKH</sequence>
<dbReference type="EMBL" id="UYYF01004929">
    <property type="protein sequence ID" value="VDN07633.1"/>
    <property type="molecule type" value="Genomic_DNA"/>
</dbReference>
<proteinExistence type="predicted"/>
<reference evidence="4" key="1">
    <citation type="submission" date="2017-02" db="UniProtKB">
        <authorList>
            <consortium name="WormBaseParasite"/>
        </authorList>
    </citation>
    <scope>IDENTIFICATION</scope>
</reference>
<feature type="domain" description="PDZ" evidence="1">
    <location>
        <begin position="73"/>
        <end position="127"/>
    </location>
</feature>
<dbReference type="GO" id="GO:0150105">
    <property type="term" value="P:protein localization to cell-cell junction"/>
    <property type="evidence" value="ECO:0007669"/>
    <property type="project" value="TreeGrafter"/>
</dbReference>
<dbReference type="InterPro" id="IPR001478">
    <property type="entry name" value="PDZ"/>
</dbReference>
<evidence type="ECO:0000313" key="3">
    <source>
        <dbReference type="Proteomes" id="UP000276776"/>
    </source>
</evidence>